<dbReference type="Proteomes" id="UP001345963">
    <property type="component" value="Unassembled WGS sequence"/>
</dbReference>
<dbReference type="EMBL" id="JAHUTI010069336">
    <property type="protein sequence ID" value="MED6254304.1"/>
    <property type="molecule type" value="Genomic_DNA"/>
</dbReference>
<feature type="region of interest" description="Disordered" evidence="1">
    <location>
        <begin position="95"/>
        <end position="124"/>
    </location>
</feature>
<comment type="caution">
    <text evidence="2">The sequence shown here is derived from an EMBL/GenBank/DDBJ whole genome shotgun (WGS) entry which is preliminary data.</text>
</comment>
<keyword evidence="3" id="KW-1185">Reference proteome</keyword>
<name>A0ABU7BY36_9TELE</name>
<protein>
    <submittedName>
        <fullName evidence="2">Uncharacterized protein</fullName>
    </submittedName>
</protein>
<evidence type="ECO:0000256" key="1">
    <source>
        <dbReference type="SAM" id="MobiDB-lite"/>
    </source>
</evidence>
<proteinExistence type="predicted"/>
<sequence length="124" mass="13863">MSVCQQRDISALCLPCPDDHRCGRERTIGKGVLYTASGIMGSPLLPPLFQMLEVTCFCEVPPRVTNTSYRTGHNMIHVEVACRCTKDTIERKDQATQCRSDKSTSWSSPIYRQHDISDSPLLSS</sequence>
<accession>A0ABU7BY36</accession>
<reference evidence="2 3" key="1">
    <citation type="submission" date="2021-07" db="EMBL/GenBank/DDBJ databases">
        <authorList>
            <person name="Palmer J.M."/>
        </authorList>
    </citation>
    <scope>NUCLEOTIDE SEQUENCE [LARGE SCALE GENOMIC DNA]</scope>
    <source>
        <strain evidence="2 3">AT_MEX2019</strain>
        <tissue evidence="2">Muscle</tissue>
    </source>
</reference>
<evidence type="ECO:0000313" key="3">
    <source>
        <dbReference type="Proteomes" id="UP001345963"/>
    </source>
</evidence>
<gene>
    <name evidence="2" type="ORF">ATANTOWER_022563</name>
</gene>
<evidence type="ECO:0000313" key="2">
    <source>
        <dbReference type="EMBL" id="MED6254304.1"/>
    </source>
</evidence>
<organism evidence="2 3">
    <name type="scientific">Ataeniobius toweri</name>
    <dbReference type="NCBI Taxonomy" id="208326"/>
    <lineage>
        <taxon>Eukaryota</taxon>
        <taxon>Metazoa</taxon>
        <taxon>Chordata</taxon>
        <taxon>Craniata</taxon>
        <taxon>Vertebrata</taxon>
        <taxon>Euteleostomi</taxon>
        <taxon>Actinopterygii</taxon>
        <taxon>Neopterygii</taxon>
        <taxon>Teleostei</taxon>
        <taxon>Neoteleostei</taxon>
        <taxon>Acanthomorphata</taxon>
        <taxon>Ovalentaria</taxon>
        <taxon>Atherinomorphae</taxon>
        <taxon>Cyprinodontiformes</taxon>
        <taxon>Goodeidae</taxon>
        <taxon>Ataeniobius</taxon>
    </lineage>
</organism>